<evidence type="ECO:0000256" key="2">
    <source>
        <dbReference type="ARBA" id="ARBA00022701"/>
    </source>
</evidence>
<evidence type="ECO:0000313" key="5">
    <source>
        <dbReference type="Proteomes" id="UP000036681"/>
    </source>
</evidence>
<dbReference type="SUPFAM" id="SSF52490">
    <property type="entry name" value="Tubulin nucleotide-binding domain-like"/>
    <property type="match status" value="1"/>
</dbReference>
<organism evidence="5 6">
    <name type="scientific">Ascaris lumbricoides</name>
    <name type="common">Giant roundworm</name>
    <dbReference type="NCBI Taxonomy" id="6252"/>
    <lineage>
        <taxon>Eukaryota</taxon>
        <taxon>Metazoa</taxon>
        <taxon>Ecdysozoa</taxon>
        <taxon>Nematoda</taxon>
        <taxon>Chromadorea</taxon>
        <taxon>Rhabditida</taxon>
        <taxon>Spirurina</taxon>
        <taxon>Ascaridomorpha</taxon>
        <taxon>Ascaridoidea</taxon>
        <taxon>Ascarididae</taxon>
        <taxon>Ascaris</taxon>
    </lineage>
</organism>
<dbReference type="WBParaSite" id="ALUE_0000308801-mRNA-1">
    <property type="protein sequence ID" value="ALUE_0000308801-mRNA-1"/>
    <property type="gene ID" value="ALUE_0000308801"/>
</dbReference>
<dbReference type="GO" id="GO:0005874">
    <property type="term" value="C:microtubule"/>
    <property type="evidence" value="ECO:0007669"/>
    <property type="project" value="UniProtKB-KW"/>
</dbReference>
<dbReference type="SUPFAM" id="SSF55307">
    <property type="entry name" value="Tubulin C-terminal domain-like"/>
    <property type="match status" value="1"/>
</dbReference>
<keyword evidence="4" id="KW-0342">GTP-binding</keyword>
<keyword evidence="2" id="KW-0493">Microtubule</keyword>
<accession>A0A0M3HN68</accession>
<dbReference type="Proteomes" id="UP000036681">
    <property type="component" value="Unplaced"/>
</dbReference>
<evidence type="ECO:0000256" key="3">
    <source>
        <dbReference type="ARBA" id="ARBA00022741"/>
    </source>
</evidence>
<evidence type="ECO:0000313" key="6">
    <source>
        <dbReference type="WBParaSite" id="ALUE_0000308801-mRNA-1"/>
    </source>
</evidence>
<reference evidence="6" key="1">
    <citation type="submission" date="2017-02" db="UniProtKB">
        <authorList>
            <consortium name="WormBaseParasite"/>
        </authorList>
    </citation>
    <scope>IDENTIFICATION</scope>
</reference>
<name>A0A0M3HN68_ASCLU</name>
<dbReference type="InterPro" id="IPR000217">
    <property type="entry name" value="Tubulin"/>
</dbReference>
<dbReference type="AlphaFoldDB" id="A0A0M3HN68"/>
<dbReference type="PANTHER" id="PTHR11588">
    <property type="entry name" value="TUBULIN"/>
    <property type="match status" value="1"/>
</dbReference>
<evidence type="ECO:0000256" key="4">
    <source>
        <dbReference type="ARBA" id="ARBA00023134"/>
    </source>
</evidence>
<proteinExistence type="inferred from homology"/>
<keyword evidence="3" id="KW-0547">Nucleotide-binding</keyword>
<keyword evidence="5" id="KW-1185">Reference proteome</keyword>
<dbReference type="InterPro" id="IPR008280">
    <property type="entry name" value="Tub_FtsZ_C"/>
</dbReference>
<sequence>MSSLVCIGKCDFDISVVFVEARHCCAQDERGRRRSSETVRRLKLEKLLGGHLTRTGNAPLGPEVWVRFVTMHSNLYFGNSGAGNNNAKGLSTEGAELVNYVLEDIRKGYKFLQSFQPVRSLSGGEWVPLADRANGDLNNLVSLKVCGIIAWLPFPSRLNSDLEKLAVNVVPFLRLHFFTRGCTALFDRRIDVYKGRVEITQRVFDARDTMTT</sequence>
<dbReference type="InterPro" id="IPR036525">
    <property type="entry name" value="Tubulin/FtsZ_GTPase_sf"/>
</dbReference>
<dbReference type="Gene3D" id="3.40.50.1440">
    <property type="entry name" value="Tubulin/FtsZ, GTPase domain"/>
    <property type="match status" value="2"/>
</dbReference>
<protein>
    <submittedName>
        <fullName evidence="6">Beta-tubulin</fullName>
    </submittedName>
</protein>
<dbReference type="GO" id="GO:0007017">
    <property type="term" value="P:microtubule-based process"/>
    <property type="evidence" value="ECO:0007669"/>
    <property type="project" value="InterPro"/>
</dbReference>
<evidence type="ECO:0000256" key="1">
    <source>
        <dbReference type="ARBA" id="ARBA00009636"/>
    </source>
</evidence>
<comment type="similarity">
    <text evidence="1">Belongs to the tubulin family.</text>
</comment>
<dbReference type="GO" id="GO:0005525">
    <property type="term" value="F:GTP binding"/>
    <property type="evidence" value="ECO:0007669"/>
    <property type="project" value="UniProtKB-KW"/>
</dbReference>